<dbReference type="EMBL" id="QTSX02006414">
    <property type="protein sequence ID" value="KAJ9055064.1"/>
    <property type="molecule type" value="Genomic_DNA"/>
</dbReference>
<protein>
    <submittedName>
        <fullName evidence="1">Uncharacterized protein</fullName>
    </submittedName>
</protein>
<comment type="caution">
    <text evidence="1">The sequence shown here is derived from an EMBL/GenBank/DDBJ whole genome shotgun (WGS) entry which is preliminary data.</text>
</comment>
<gene>
    <name evidence="1" type="ORF">DSO57_1008101</name>
</gene>
<dbReference type="Proteomes" id="UP001165960">
    <property type="component" value="Unassembled WGS sequence"/>
</dbReference>
<evidence type="ECO:0000313" key="2">
    <source>
        <dbReference type="Proteomes" id="UP001165960"/>
    </source>
</evidence>
<evidence type="ECO:0000313" key="1">
    <source>
        <dbReference type="EMBL" id="KAJ9055064.1"/>
    </source>
</evidence>
<sequence>MTLVRHHKLSESVVMKEELGRLKQEIKDHLKSIPESEEDPGEVAPDDLNSCSVPEGSDEGESWYDFAIQGLTIPTIVATLGIVGFISLKNSFKK</sequence>
<proteinExistence type="predicted"/>
<organism evidence="1 2">
    <name type="scientific">Entomophthora muscae</name>
    <dbReference type="NCBI Taxonomy" id="34485"/>
    <lineage>
        <taxon>Eukaryota</taxon>
        <taxon>Fungi</taxon>
        <taxon>Fungi incertae sedis</taxon>
        <taxon>Zoopagomycota</taxon>
        <taxon>Entomophthoromycotina</taxon>
        <taxon>Entomophthoromycetes</taxon>
        <taxon>Entomophthorales</taxon>
        <taxon>Entomophthoraceae</taxon>
        <taxon>Entomophthora</taxon>
    </lineage>
</organism>
<reference evidence="1" key="1">
    <citation type="submission" date="2022-04" db="EMBL/GenBank/DDBJ databases">
        <title>Genome of the entomopathogenic fungus Entomophthora muscae.</title>
        <authorList>
            <person name="Elya C."/>
            <person name="Lovett B.R."/>
            <person name="Lee E."/>
            <person name="Macias A.M."/>
            <person name="Hajek A.E."/>
            <person name="De Bivort B.L."/>
            <person name="Kasson M.T."/>
            <person name="De Fine Licht H.H."/>
            <person name="Stajich J.E."/>
        </authorList>
    </citation>
    <scope>NUCLEOTIDE SEQUENCE</scope>
    <source>
        <strain evidence="1">Berkeley</strain>
    </source>
</reference>
<keyword evidence="2" id="KW-1185">Reference proteome</keyword>
<name>A0ACC2RYC4_9FUNG</name>
<accession>A0ACC2RYC4</accession>